<keyword evidence="2" id="KW-1185">Reference proteome</keyword>
<dbReference type="AlphaFoldDB" id="A0A4R2FCX9"/>
<comment type="caution">
    <text evidence="1">The sequence shown here is derived from an EMBL/GenBank/DDBJ whole genome shotgun (WGS) entry which is preliminary data.</text>
</comment>
<reference evidence="1 2" key="1">
    <citation type="submission" date="2019-03" db="EMBL/GenBank/DDBJ databases">
        <title>Freshwater and sediment microbial communities from various areas in North America, analyzing microbe dynamics in response to fracking.</title>
        <authorList>
            <person name="Lamendella R."/>
        </authorList>
    </citation>
    <scope>NUCLEOTIDE SEQUENCE [LARGE SCALE GENOMIC DNA]</scope>
    <source>
        <strain evidence="1 2">74A</strain>
    </source>
</reference>
<dbReference type="Proteomes" id="UP000294832">
    <property type="component" value="Unassembled WGS sequence"/>
</dbReference>
<name>A0A4R2FCX9_9GAMM</name>
<dbReference type="RefSeq" id="WP_133038424.1">
    <property type="nucleotide sequence ID" value="NZ_SLWF01000007.1"/>
</dbReference>
<evidence type="ECO:0000313" key="2">
    <source>
        <dbReference type="Proteomes" id="UP000294832"/>
    </source>
</evidence>
<accession>A0A4R2FCX9</accession>
<organism evidence="1 2">
    <name type="scientific">Shewanella fodinae</name>
    <dbReference type="NCBI Taxonomy" id="552357"/>
    <lineage>
        <taxon>Bacteria</taxon>
        <taxon>Pseudomonadati</taxon>
        <taxon>Pseudomonadota</taxon>
        <taxon>Gammaproteobacteria</taxon>
        <taxon>Alteromonadales</taxon>
        <taxon>Shewanellaceae</taxon>
        <taxon>Shewanella</taxon>
    </lineage>
</organism>
<proteinExistence type="predicted"/>
<sequence length="92" mass="10622">MDWHFIFSRSSPRYRVAAFLWLQRRRYEHSPEAAAAQLWQACCHNDLSKVLLGDLCLCHAHSGCHNTEDNEFIARLLSAIDARLIQAGQARR</sequence>
<dbReference type="EMBL" id="SLWF01000007">
    <property type="protein sequence ID" value="TCN86258.1"/>
    <property type="molecule type" value="Genomic_DNA"/>
</dbReference>
<protein>
    <submittedName>
        <fullName evidence="1">Uncharacterized protein</fullName>
    </submittedName>
</protein>
<gene>
    <name evidence="1" type="ORF">EDC91_1078</name>
</gene>
<dbReference type="OrthoDB" id="6271035at2"/>
<evidence type="ECO:0000313" key="1">
    <source>
        <dbReference type="EMBL" id="TCN86258.1"/>
    </source>
</evidence>